<protein>
    <submittedName>
        <fullName evidence="2">WGR domain-containing protein</fullName>
    </submittedName>
</protein>
<dbReference type="PANTHER" id="PTHR30634">
    <property type="entry name" value="OUTER MEMBRANE LOLAB LIPOPROTEIN INSERTION APPARATUS"/>
    <property type="match status" value="1"/>
</dbReference>
<feature type="domain" description="WGR" evidence="1">
    <location>
        <begin position="1"/>
        <end position="79"/>
    </location>
</feature>
<dbReference type="InterPro" id="IPR008893">
    <property type="entry name" value="WGR_domain"/>
</dbReference>
<comment type="caution">
    <text evidence="2">The sequence shown here is derived from an EMBL/GenBank/DDBJ whole genome shotgun (WGS) entry which is preliminary data.</text>
</comment>
<gene>
    <name evidence="2" type="ORF">NJT12_14870</name>
</gene>
<dbReference type="EMBL" id="JAMZNK010000025">
    <property type="protein sequence ID" value="MDA6070897.1"/>
    <property type="molecule type" value="Genomic_DNA"/>
</dbReference>
<dbReference type="SUPFAM" id="SSF142921">
    <property type="entry name" value="WGR domain-like"/>
    <property type="match status" value="1"/>
</dbReference>
<dbReference type="InterPro" id="IPR049809">
    <property type="entry name" value="YehF/YfeS-like_WGR"/>
</dbReference>
<evidence type="ECO:0000313" key="2">
    <source>
        <dbReference type="EMBL" id="MDA6070897.1"/>
    </source>
</evidence>
<name>A0ABT4WEC2_9FLAO</name>
<proteinExistence type="predicted"/>
<dbReference type="CDD" id="cd07996">
    <property type="entry name" value="WGR_MMR_like"/>
    <property type="match status" value="1"/>
</dbReference>
<dbReference type="SMART" id="SM00773">
    <property type="entry name" value="WGR"/>
    <property type="match status" value="1"/>
</dbReference>
<dbReference type="Proteomes" id="UP001212170">
    <property type="component" value="Unassembled WGS sequence"/>
</dbReference>
<evidence type="ECO:0000259" key="1">
    <source>
        <dbReference type="PROSITE" id="PS51977"/>
    </source>
</evidence>
<accession>A0ABT4WEC2</accession>
<keyword evidence="3" id="KW-1185">Reference proteome</keyword>
<organism evidence="2 3">
    <name type="scientific">Flavobacterium azizsancarii</name>
    <dbReference type="NCBI Taxonomy" id="2961580"/>
    <lineage>
        <taxon>Bacteria</taxon>
        <taxon>Pseudomonadati</taxon>
        <taxon>Bacteroidota</taxon>
        <taxon>Flavobacteriia</taxon>
        <taxon>Flavobacteriales</taxon>
        <taxon>Flavobacteriaceae</taxon>
        <taxon>Flavobacterium</taxon>
    </lineage>
</organism>
<sequence>MKHNLIYNDDKSSKFWQIEVSNTSFTVTYGKIGTNGQSSTKEFADAITCEKEANKLLAEKIEKGYGEINNNFTKRFAEIPDQLSQLILKEFPEEETSIKFDGDDSIGGAEMFMNNENQIIGFLEVGYLDSEQDFDEEDEDEDPFEVYEDEVLDFKNQYAQFFTDAVSLIKNKFGTEPEFIADPDIYKDIPGKLPEATRTAEIIFEASEEFFSHDTYITAYWPLNDRIAFVQYAYSYGDGNFQIVLFTGVVRKDVN</sequence>
<reference evidence="2 3" key="1">
    <citation type="journal article" date="2023" name="Chemosphere">
        <title>Whole genome analysis of Flavobacterium aziz-sancarii sp. nov., isolated from Ardley Island (Antarctica), revealed a rich resistome and bioremediation potential.</title>
        <authorList>
            <person name="Otur C."/>
            <person name="Okay S."/>
            <person name="Kurt-Kizildogan A."/>
        </authorList>
    </citation>
    <scope>NUCLEOTIDE SEQUENCE [LARGE SCALE GENOMIC DNA]</scope>
    <source>
        <strain evidence="2 3">AC</strain>
    </source>
</reference>
<dbReference type="Gene3D" id="2.20.140.10">
    <property type="entry name" value="WGR domain"/>
    <property type="match status" value="1"/>
</dbReference>
<dbReference type="InterPro" id="IPR036930">
    <property type="entry name" value="WGR_dom_sf"/>
</dbReference>
<dbReference type="Pfam" id="PF05406">
    <property type="entry name" value="WGR"/>
    <property type="match status" value="1"/>
</dbReference>
<dbReference type="PANTHER" id="PTHR30634:SF13">
    <property type="entry name" value="PROTEIN YEHF"/>
    <property type="match status" value="1"/>
</dbReference>
<dbReference type="RefSeq" id="WP_271336705.1">
    <property type="nucleotide sequence ID" value="NZ_JAMZNK010000025.1"/>
</dbReference>
<evidence type="ECO:0000313" key="3">
    <source>
        <dbReference type="Proteomes" id="UP001212170"/>
    </source>
</evidence>
<dbReference type="PROSITE" id="PS51977">
    <property type="entry name" value="WGR"/>
    <property type="match status" value="1"/>
</dbReference>
<dbReference type="InterPro" id="IPR050458">
    <property type="entry name" value="LolB"/>
</dbReference>